<accession>Q1QZ88</accession>
<evidence type="ECO:0000313" key="3">
    <source>
        <dbReference type="Proteomes" id="UP000000239"/>
    </source>
</evidence>
<gene>
    <name evidence="2" type="ordered locus">Csal_0863</name>
</gene>
<organism evidence="2 3">
    <name type="scientific">Chromohalobacter israelensis (strain ATCC BAA-138 / DSM 3043 / CIP 106854 / NCIMB 13768 / 1H11)</name>
    <name type="common">Chromohalobacter salexigens</name>
    <dbReference type="NCBI Taxonomy" id="290398"/>
    <lineage>
        <taxon>Bacteria</taxon>
        <taxon>Pseudomonadati</taxon>
        <taxon>Pseudomonadota</taxon>
        <taxon>Gammaproteobacteria</taxon>
        <taxon>Oceanospirillales</taxon>
        <taxon>Halomonadaceae</taxon>
        <taxon>Chromohalobacter</taxon>
    </lineage>
</organism>
<dbReference type="NCBIfam" id="TIGR02292">
    <property type="entry name" value="ygfB_yecA"/>
    <property type="match status" value="1"/>
</dbReference>
<protein>
    <submittedName>
        <fullName evidence="2">YgfB and YecA</fullName>
    </submittedName>
</protein>
<evidence type="ECO:0000313" key="2">
    <source>
        <dbReference type="EMBL" id="ABE58220.1"/>
    </source>
</evidence>
<reference evidence="2 3" key="1">
    <citation type="journal article" date="2011" name="Stand. Genomic Sci.">
        <title>Complete genome sequence of the halophilic and highly halotolerant Chromohalobacter salexigens type strain (1H11(T)).</title>
        <authorList>
            <person name="Copeland A."/>
            <person name="O'Connor K."/>
            <person name="Lucas S."/>
            <person name="Lapidus A."/>
            <person name="Berry K.W."/>
            <person name="Detter J.C."/>
            <person name="Del Rio T.G."/>
            <person name="Hammon N."/>
            <person name="Dalin E."/>
            <person name="Tice H."/>
            <person name="Pitluck S."/>
            <person name="Bruce D."/>
            <person name="Goodwin L."/>
            <person name="Han C."/>
            <person name="Tapia R."/>
            <person name="Saunders E."/>
            <person name="Schmutz J."/>
            <person name="Brettin T."/>
            <person name="Larimer F."/>
            <person name="Land M."/>
            <person name="Hauser L."/>
            <person name="Vargas C."/>
            <person name="Nieto J.J."/>
            <person name="Kyrpides N.C."/>
            <person name="Ivanova N."/>
            <person name="Goker M."/>
            <person name="Klenk H.P."/>
            <person name="Csonka L.N."/>
            <person name="Woyke T."/>
        </authorList>
    </citation>
    <scope>NUCLEOTIDE SEQUENCE [LARGE SCALE GENOMIC DNA]</scope>
    <source>
        <strain evidence="3">ATCC BAA-138 / DSM 3043 / CIP 106854 / NCIMB 13768 / 1H11</strain>
    </source>
</reference>
<dbReference type="Pfam" id="PF03695">
    <property type="entry name" value="UPF0149"/>
    <property type="match status" value="1"/>
</dbReference>
<feature type="region of interest" description="Disordered" evidence="1">
    <location>
        <begin position="214"/>
        <end position="236"/>
    </location>
</feature>
<dbReference type="Gene3D" id="1.20.120.740">
    <property type="entry name" value="YgfB uncharacterised protein family UPF0149, PF03695"/>
    <property type="match status" value="1"/>
</dbReference>
<dbReference type="eggNOG" id="COG3318">
    <property type="taxonomic scope" value="Bacteria"/>
</dbReference>
<dbReference type="SUPFAM" id="SSF101327">
    <property type="entry name" value="YgfB-like"/>
    <property type="match status" value="1"/>
</dbReference>
<dbReference type="KEGG" id="csa:Csal_0863"/>
<proteinExistence type="predicted"/>
<dbReference type="AlphaFoldDB" id="Q1QZ88"/>
<dbReference type="InterPro" id="IPR036255">
    <property type="entry name" value="YgfB-like_sf"/>
</dbReference>
<keyword evidence="3" id="KW-1185">Reference proteome</keyword>
<name>Q1QZ88_CHRI1</name>
<sequence length="236" mass="26090">MPFNATCVHRSPTVLCKRLFMSETSPPMPLLDDEALETLDDFLESDLVDPEALDLIGTHGFLVALAIAPVETPAATWIAELFHGEPQFTDAAQREQMLGLCEALKQNAIDALEHGHLPELPFDLELGGLPPEETPIGDWCAGFMEGVFLNEGAWFEHDEARVAELLLPFMALSGLFDDEPDMRELLGDAERAEALVRQLPELILDLYLHYRVPEEKPKPTPRKKKPAGGAGGKGRR</sequence>
<dbReference type="EMBL" id="CP000285">
    <property type="protein sequence ID" value="ABE58220.1"/>
    <property type="molecule type" value="Genomic_DNA"/>
</dbReference>
<evidence type="ECO:0000256" key="1">
    <source>
        <dbReference type="SAM" id="MobiDB-lite"/>
    </source>
</evidence>
<dbReference type="InterPro" id="IPR011978">
    <property type="entry name" value="YgfB-like"/>
</dbReference>
<dbReference type="HOGENOM" id="CLU_078487_2_0_6"/>
<dbReference type="Proteomes" id="UP000000239">
    <property type="component" value="Chromosome"/>
</dbReference>
<dbReference type="STRING" id="290398.Csal_0863"/>